<feature type="transmembrane region" description="Helical" evidence="1">
    <location>
        <begin position="81"/>
        <end position="101"/>
    </location>
</feature>
<accession>A0ABV2C002</accession>
<dbReference type="Proteomes" id="UP001548189">
    <property type="component" value="Unassembled WGS sequence"/>
</dbReference>
<dbReference type="EMBL" id="JBEVCJ010000077">
    <property type="protein sequence ID" value="MET1257486.1"/>
    <property type="molecule type" value="Genomic_DNA"/>
</dbReference>
<proteinExistence type="predicted"/>
<evidence type="ECO:0000313" key="3">
    <source>
        <dbReference type="Proteomes" id="UP001548189"/>
    </source>
</evidence>
<keyword evidence="1" id="KW-0472">Membrane</keyword>
<protein>
    <submittedName>
        <fullName evidence="2">Uncharacterized protein</fullName>
    </submittedName>
</protein>
<gene>
    <name evidence="2" type="ORF">ABVT43_20310</name>
</gene>
<dbReference type="RefSeq" id="WP_353898069.1">
    <property type="nucleotide sequence ID" value="NZ_JBEVCJ010000077.1"/>
</dbReference>
<feature type="transmembrane region" description="Helical" evidence="1">
    <location>
        <begin position="107"/>
        <end position="128"/>
    </location>
</feature>
<evidence type="ECO:0000313" key="2">
    <source>
        <dbReference type="EMBL" id="MET1257486.1"/>
    </source>
</evidence>
<organism evidence="2 3">
    <name type="scientific">Aliikangiella maris</name>
    <dbReference type="NCBI Taxonomy" id="3162458"/>
    <lineage>
        <taxon>Bacteria</taxon>
        <taxon>Pseudomonadati</taxon>
        <taxon>Pseudomonadota</taxon>
        <taxon>Gammaproteobacteria</taxon>
        <taxon>Oceanospirillales</taxon>
        <taxon>Pleioneaceae</taxon>
        <taxon>Aliikangiella</taxon>
    </lineage>
</organism>
<sequence>MKSIKLIGFCLVLLLVESITLLCLVFLLNWILSIDVYLKGPLSLVALALYFMLYKCAFELWLFTIVVSLRTKARKIELKDLIIGKAYSGLLMLTVLVFVMLETEDTIDIYFSYALNFVPSVLIAYFLMKKFWLKGVDWMSTEKS</sequence>
<keyword evidence="3" id="KW-1185">Reference proteome</keyword>
<feature type="transmembrane region" description="Helical" evidence="1">
    <location>
        <begin position="44"/>
        <end position="69"/>
    </location>
</feature>
<feature type="transmembrane region" description="Helical" evidence="1">
    <location>
        <begin position="7"/>
        <end position="32"/>
    </location>
</feature>
<keyword evidence="1" id="KW-1133">Transmembrane helix</keyword>
<name>A0ABV2C002_9GAMM</name>
<evidence type="ECO:0000256" key="1">
    <source>
        <dbReference type="SAM" id="Phobius"/>
    </source>
</evidence>
<comment type="caution">
    <text evidence="2">The sequence shown here is derived from an EMBL/GenBank/DDBJ whole genome shotgun (WGS) entry which is preliminary data.</text>
</comment>
<keyword evidence="1" id="KW-0812">Transmembrane</keyword>
<reference evidence="2 3" key="1">
    <citation type="submission" date="2024-06" db="EMBL/GenBank/DDBJ databases">
        <authorList>
            <person name="Li F."/>
        </authorList>
    </citation>
    <scope>NUCLEOTIDE SEQUENCE [LARGE SCALE GENOMIC DNA]</scope>
    <source>
        <strain evidence="2 3">GXAS 311</strain>
    </source>
</reference>